<organism evidence="2 3">
    <name type="scientific">Ascodesmis nigricans</name>
    <dbReference type="NCBI Taxonomy" id="341454"/>
    <lineage>
        <taxon>Eukaryota</taxon>
        <taxon>Fungi</taxon>
        <taxon>Dikarya</taxon>
        <taxon>Ascomycota</taxon>
        <taxon>Pezizomycotina</taxon>
        <taxon>Pezizomycetes</taxon>
        <taxon>Pezizales</taxon>
        <taxon>Ascodesmidaceae</taxon>
        <taxon>Ascodesmis</taxon>
    </lineage>
</organism>
<feature type="compositionally biased region" description="Low complexity" evidence="1">
    <location>
        <begin position="1"/>
        <end position="31"/>
    </location>
</feature>
<accession>A0A4S2MYE9</accession>
<feature type="region of interest" description="Disordered" evidence="1">
    <location>
        <begin position="307"/>
        <end position="339"/>
    </location>
</feature>
<feature type="region of interest" description="Disordered" evidence="1">
    <location>
        <begin position="688"/>
        <end position="720"/>
    </location>
</feature>
<dbReference type="AlphaFoldDB" id="A0A4S2MYE9"/>
<evidence type="ECO:0000313" key="3">
    <source>
        <dbReference type="Proteomes" id="UP000298138"/>
    </source>
</evidence>
<name>A0A4S2MYE9_9PEZI</name>
<feature type="region of interest" description="Disordered" evidence="1">
    <location>
        <begin position="455"/>
        <end position="483"/>
    </location>
</feature>
<sequence>HRSTPPTTLSSFSLSSSSSSFSHPAPTSSSLEMNWTGGQRARASKNTNGPLHRQKQYFARVRAAETSNAYAAAASSPNRNDNDQPVRKRRRPPTPEFEILRNQSSKPTIPLPALDTVVRPDTHRPSNDRIKAVKRRLLNTEDWVGAKQNIEDDKKEEGQENRDQDWMTQRRALLPVDAPVFPNDRALGHSMAQTHVLHPAPSSPATQVPTLITEASRNYGPSALKVLSQGGYMRIGKATLPSRPPASMASHPHRAGSTLPLQNTDEVSQESMLLDYEEYHAEHQDGLVSATEMEKSGDDRGEIIISNRKAGSWVQEEDPDQPPTDPTEPPISPGPTTRLTTSSIVTAESDIFAMRAQQGTSSPVAVSLIIRHREISYLDAAKSLSSPIRARPVIHTDSTEDWPSSFPTKNRDDAVHEENSLEALEQVRRVCRHDKQADPKPNDYEDTVWHKFAANTSDDDEENEFEEQSAKSKDNQAPSDSTSLVNHIDSEFNAPQRTLYPVLVPSLPMLMPSSPPIIRAPLSVSAIANANSSPHQENAGISEEREQLTVDPDDSWFNFTNTTSVLPGKTARPDEVPVLQPVAFTEAEDHAWRSFVFASNTSDIEEELLREEIAPRVSISKTGDSSSGVSAVSVAATAGSVICGRSDSSFVDGNISVTGIGGDTQESGVAVDHLRNLVSVVATAGDEPRKTTTWRPPKRFTGDCQPVGIDGNATEDIEEW</sequence>
<keyword evidence="3" id="KW-1185">Reference proteome</keyword>
<dbReference type="Proteomes" id="UP000298138">
    <property type="component" value="Unassembled WGS sequence"/>
</dbReference>
<evidence type="ECO:0000313" key="2">
    <source>
        <dbReference type="EMBL" id="TGZ81707.1"/>
    </source>
</evidence>
<feature type="compositionally biased region" description="Pro residues" evidence="1">
    <location>
        <begin position="321"/>
        <end position="333"/>
    </location>
</feature>
<dbReference type="EMBL" id="ML220118">
    <property type="protein sequence ID" value="TGZ81707.1"/>
    <property type="molecule type" value="Genomic_DNA"/>
</dbReference>
<feature type="compositionally biased region" description="Acidic residues" evidence="1">
    <location>
        <begin position="457"/>
        <end position="467"/>
    </location>
</feature>
<feature type="region of interest" description="Disordered" evidence="1">
    <location>
        <begin position="1"/>
        <end position="125"/>
    </location>
</feature>
<gene>
    <name evidence="2" type="ORF">EX30DRAFT_253965</name>
</gene>
<protein>
    <submittedName>
        <fullName evidence="2">Uncharacterized protein</fullName>
    </submittedName>
</protein>
<evidence type="ECO:0000256" key="1">
    <source>
        <dbReference type="SAM" id="MobiDB-lite"/>
    </source>
</evidence>
<proteinExistence type="predicted"/>
<feature type="compositionally biased region" description="Low complexity" evidence="1">
    <location>
        <begin position="64"/>
        <end position="76"/>
    </location>
</feature>
<reference evidence="2 3" key="1">
    <citation type="submission" date="2019-04" db="EMBL/GenBank/DDBJ databases">
        <title>Comparative genomics and transcriptomics to analyze fruiting body development in filamentous ascomycetes.</title>
        <authorList>
            <consortium name="DOE Joint Genome Institute"/>
            <person name="Lutkenhaus R."/>
            <person name="Traeger S."/>
            <person name="Breuer J."/>
            <person name="Kuo A."/>
            <person name="Lipzen A."/>
            <person name="Pangilinan J."/>
            <person name="Dilworth D."/>
            <person name="Sandor L."/>
            <person name="Poggeler S."/>
            <person name="Barry K."/>
            <person name="Grigoriev I.V."/>
            <person name="Nowrousian M."/>
        </authorList>
    </citation>
    <scope>NUCLEOTIDE SEQUENCE [LARGE SCALE GENOMIC DNA]</scope>
    <source>
        <strain evidence="2 3">CBS 389.68</strain>
    </source>
</reference>
<dbReference type="InParanoid" id="A0A4S2MYE9"/>
<feature type="non-terminal residue" evidence="2">
    <location>
        <position position="1"/>
    </location>
</feature>